<organism evidence="11 12">
    <name type="scientific">Desulfomicrobium apsheronum</name>
    <dbReference type="NCBI Taxonomy" id="52560"/>
    <lineage>
        <taxon>Bacteria</taxon>
        <taxon>Pseudomonadati</taxon>
        <taxon>Thermodesulfobacteriota</taxon>
        <taxon>Desulfovibrionia</taxon>
        <taxon>Desulfovibrionales</taxon>
        <taxon>Desulfomicrobiaceae</taxon>
        <taxon>Desulfomicrobium</taxon>
    </lineage>
</organism>
<reference evidence="12" key="1">
    <citation type="submission" date="2016-10" db="EMBL/GenBank/DDBJ databases">
        <authorList>
            <person name="Varghese N."/>
            <person name="Submissions S."/>
        </authorList>
    </citation>
    <scope>NUCLEOTIDE SEQUENCE [LARGE SCALE GENOMIC DNA]</scope>
    <source>
        <strain evidence="12">DSM 5918</strain>
    </source>
</reference>
<evidence type="ECO:0000256" key="5">
    <source>
        <dbReference type="ARBA" id="ARBA00023015"/>
    </source>
</evidence>
<dbReference type="OrthoDB" id="9797114at2"/>
<proteinExistence type="inferred from homology"/>
<dbReference type="InterPro" id="IPR007412">
    <property type="entry name" value="FlgM"/>
</dbReference>
<protein>
    <recommendedName>
        <fullName evidence="2">Negative regulator of flagellin synthesis</fullName>
    </recommendedName>
    <alternativeName>
        <fullName evidence="8">Anti-sigma-28 factor</fullName>
    </alternativeName>
</protein>
<gene>
    <name evidence="11" type="ORF">SAMN04488082_10716</name>
</gene>
<keyword evidence="4" id="KW-1005">Bacterial flagellum biogenesis</keyword>
<evidence type="ECO:0000256" key="4">
    <source>
        <dbReference type="ARBA" id="ARBA00022795"/>
    </source>
</evidence>
<evidence type="ECO:0000256" key="8">
    <source>
        <dbReference type="ARBA" id="ARBA00030117"/>
    </source>
</evidence>
<evidence type="ECO:0000256" key="7">
    <source>
        <dbReference type="ARBA" id="ARBA00024739"/>
    </source>
</evidence>
<feature type="compositionally biased region" description="Basic and acidic residues" evidence="9">
    <location>
        <begin position="15"/>
        <end position="29"/>
    </location>
</feature>
<dbReference type="GO" id="GO:0045892">
    <property type="term" value="P:negative regulation of DNA-templated transcription"/>
    <property type="evidence" value="ECO:0007669"/>
    <property type="project" value="InterPro"/>
</dbReference>
<dbReference type="InterPro" id="IPR031316">
    <property type="entry name" value="FlgM_C"/>
</dbReference>
<feature type="compositionally biased region" description="Polar residues" evidence="9">
    <location>
        <begin position="30"/>
        <end position="39"/>
    </location>
</feature>
<feature type="region of interest" description="Disordered" evidence="9">
    <location>
        <begin position="1"/>
        <end position="39"/>
    </location>
</feature>
<evidence type="ECO:0000259" key="10">
    <source>
        <dbReference type="Pfam" id="PF04316"/>
    </source>
</evidence>
<feature type="domain" description="Anti-sigma-28 factor FlgM C-terminal" evidence="10">
    <location>
        <begin position="39"/>
        <end position="92"/>
    </location>
</feature>
<comment type="similarity">
    <text evidence="1">Belongs to the FlgM family.</text>
</comment>
<keyword evidence="6" id="KW-0804">Transcription</keyword>
<evidence type="ECO:0000256" key="2">
    <source>
        <dbReference type="ARBA" id="ARBA00017823"/>
    </source>
</evidence>
<evidence type="ECO:0000313" key="11">
    <source>
        <dbReference type="EMBL" id="SFJ77767.1"/>
    </source>
</evidence>
<dbReference type="GO" id="GO:0044781">
    <property type="term" value="P:bacterial-type flagellum organization"/>
    <property type="evidence" value="ECO:0007669"/>
    <property type="project" value="UniProtKB-KW"/>
</dbReference>
<evidence type="ECO:0000313" key="12">
    <source>
        <dbReference type="Proteomes" id="UP000198635"/>
    </source>
</evidence>
<dbReference type="NCBIfam" id="TIGR03824">
    <property type="entry name" value="FlgM_jcvi"/>
    <property type="match status" value="1"/>
</dbReference>
<keyword evidence="3" id="KW-0678">Repressor</keyword>
<dbReference type="Proteomes" id="UP000198635">
    <property type="component" value="Unassembled WGS sequence"/>
</dbReference>
<dbReference type="STRING" id="52560.SAMN04488082_10716"/>
<evidence type="ECO:0000256" key="1">
    <source>
        <dbReference type="ARBA" id="ARBA00005322"/>
    </source>
</evidence>
<dbReference type="Pfam" id="PF04316">
    <property type="entry name" value="FlgM"/>
    <property type="match status" value="1"/>
</dbReference>
<accession>A0A1I3U7K3</accession>
<keyword evidence="12" id="KW-1185">Reference proteome</keyword>
<dbReference type="EMBL" id="FORX01000007">
    <property type="protein sequence ID" value="SFJ77767.1"/>
    <property type="molecule type" value="Genomic_DNA"/>
</dbReference>
<dbReference type="RefSeq" id="WP_092374139.1">
    <property type="nucleotide sequence ID" value="NZ_FORX01000007.1"/>
</dbReference>
<name>A0A1I3U7K3_9BACT</name>
<evidence type="ECO:0000256" key="9">
    <source>
        <dbReference type="SAM" id="MobiDB-lite"/>
    </source>
</evidence>
<sequence>MSINTIKSFSGYESQRLDQLEQQRQEHQKTVANQDSGSDRISISDEARLKVSMLKTAQESDGVRADKVADVKARIEAGEYSANGKDIAASLLRQELDIWG</sequence>
<feature type="compositionally biased region" description="Polar residues" evidence="9">
    <location>
        <begin position="1"/>
        <end position="13"/>
    </location>
</feature>
<comment type="function">
    <text evidence="7">Responsible for the coupling of flagellin expression to flagellar assembly by preventing expression of the flagellin genes when a component of the middle class of proteins is defective. It negatively regulates flagellar genes by inhibiting the activity of FliA by directly binding to FliA.</text>
</comment>
<evidence type="ECO:0000256" key="3">
    <source>
        <dbReference type="ARBA" id="ARBA00022491"/>
    </source>
</evidence>
<dbReference type="AlphaFoldDB" id="A0A1I3U7K3"/>
<dbReference type="InterPro" id="IPR035890">
    <property type="entry name" value="Anti-sigma-28_factor_FlgM_sf"/>
</dbReference>
<keyword evidence="5" id="KW-0805">Transcription regulation</keyword>
<dbReference type="SUPFAM" id="SSF101498">
    <property type="entry name" value="Anti-sigma factor FlgM"/>
    <property type="match status" value="1"/>
</dbReference>
<evidence type="ECO:0000256" key="6">
    <source>
        <dbReference type="ARBA" id="ARBA00023163"/>
    </source>
</evidence>